<organism evidence="1">
    <name type="scientific">Sulfurisphaera javensis</name>
    <dbReference type="NCBI Taxonomy" id="2049879"/>
    <lineage>
        <taxon>Archaea</taxon>
        <taxon>Thermoproteota</taxon>
        <taxon>Thermoprotei</taxon>
        <taxon>Sulfolobales</taxon>
        <taxon>Sulfolobaceae</taxon>
        <taxon>Sulfurisphaera</taxon>
    </lineage>
</organism>
<dbReference type="AlphaFoldDB" id="A0AAT9GQB6"/>
<dbReference type="RefSeq" id="WP_369611215.1">
    <property type="nucleotide sequence ID" value="NZ_AP031322.1"/>
</dbReference>
<dbReference type="KEGG" id="sjv:SJAV_09810"/>
<reference evidence="1" key="1">
    <citation type="submission" date="2024-03" db="EMBL/GenBank/DDBJ databases">
        <title>Complete genome sequence of Sulfurisphaera javensis strain KD-1.</title>
        <authorList>
            <person name="Sakai H."/>
            <person name="Nur N."/>
            <person name="Suwanto A."/>
            <person name="Kurosawa N."/>
        </authorList>
    </citation>
    <scope>NUCLEOTIDE SEQUENCE</scope>
    <source>
        <strain evidence="1">KD-1</strain>
    </source>
</reference>
<accession>A0AAT9GQB6</accession>
<protein>
    <submittedName>
        <fullName evidence="1">Uncharacterized protein</fullName>
    </submittedName>
</protein>
<evidence type="ECO:0000313" key="1">
    <source>
        <dbReference type="EMBL" id="BFH73037.1"/>
    </source>
</evidence>
<gene>
    <name evidence="1" type="ORF">SJAV_09810</name>
</gene>
<sequence length="121" mass="13857">MIRIIMVIVALLLIFSGVYMIVHDATSHYTSKIYLYNGTIYILYHKPIFKIGILNYTFELEIVSSHFNGIIKIANKSLYNELKNMIFVKINVYSGTESKAIIAKVEIINHPLNPSEVAKYT</sequence>
<name>A0AAT9GQB6_9CREN</name>
<proteinExistence type="predicted"/>
<dbReference type="EMBL" id="AP031322">
    <property type="protein sequence ID" value="BFH73037.1"/>
    <property type="molecule type" value="Genomic_DNA"/>
</dbReference>
<dbReference type="GeneID" id="92353910"/>